<gene>
    <name evidence="1" type="ORF">RJ640_010546</name>
</gene>
<sequence length="91" mass="10223">MGVHGFCEQDDEVGKLWYTRDNTKRLFYNSNVDLCGASAANCRDSFYSVMSPKYPSSVELPAACCIMSFANAQRYCDGIFEATDEIGFFFV</sequence>
<comment type="caution">
    <text evidence="1">The sequence shown here is derived from an EMBL/GenBank/DDBJ whole genome shotgun (WGS) entry which is preliminary data.</text>
</comment>
<accession>A0AA88U456</accession>
<proteinExistence type="predicted"/>
<name>A0AA88U456_9ASTE</name>
<reference evidence="1" key="1">
    <citation type="submission" date="2022-12" db="EMBL/GenBank/DDBJ databases">
        <title>Draft genome assemblies for two species of Escallonia (Escalloniales).</title>
        <authorList>
            <person name="Chanderbali A."/>
            <person name="Dervinis C."/>
            <person name="Anghel I."/>
            <person name="Soltis D."/>
            <person name="Soltis P."/>
            <person name="Zapata F."/>
        </authorList>
    </citation>
    <scope>NUCLEOTIDE SEQUENCE</scope>
    <source>
        <strain evidence="1">UCBG92.1500</strain>
        <tissue evidence="1">Leaf</tissue>
    </source>
</reference>
<evidence type="ECO:0000313" key="1">
    <source>
        <dbReference type="EMBL" id="KAK2967936.1"/>
    </source>
</evidence>
<protein>
    <submittedName>
        <fullName evidence="1">Uncharacterized protein</fullName>
    </submittedName>
</protein>
<organism evidence="1 2">
    <name type="scientific">Escallonia rubra</name>
    <dbReference type="NCBI Taxonomy" id="112253"/>
    <lineage>
        <taxon>Eukaryota</taxon>
        <taxon>Viridiplantae</taxon>
        <taxon>Streptophyta</taxon>
        <taxon>Embryophyta</taxon>
        <taxon>Tracheophyta</taxon>
        <taxon>Spermatophyta</taxon>
        <taxon>Magnoliopsida</taxon>
        <taxon>eudicotyledons</taxon>
        <taxon>Gunneridae</taxon>
        <taxon>Pentapetalae</taxon>
        <taxon>asterids</taxon>
        <taxon>campanulids</taxon>
        <taxon>Escalloniales</taxon>
        <taxon>Escalloniaceae</taxon>
        <taxon>Escallonia</taxon>
    </lineage>
</organism>
<keyword evidence="2" id="KW-1185">Reference proteome</keyword>
<dbReference type="EMBL" id="JAVXUO010002974">
    <property type="protein sequence ID" value="KAK2967936.1"/>
    <property type="molecule type" value="Genomic_DNA"/>
</dbReference>
<dbReference type="AlphaFoldDB" id="A0AA88U456"/>
<evidence type="ECO:0000313" key="2">
    <source>
        <dbReference type="Proteomes" id="UP001187471"/>
    </source>
</evidence>
<dbReference type="Proteomes" id="UP001187471">
    <property type="component" value="Unassembled WGS sequence"/>
</dbReference>